<dbReference type="Proteomes" id="UP000637578">
    <property type="component" value="Unassembled WGS sequence"/>
</dbReference>
<evidence type="ECO:0000313" key="2">
    <source>
        <dbReference type="EMBL" id="GGM78349.1"/>
    </source>
</evidence>
<proteinExistence type="predicted"/>
<accession>A0A8J3FZA0</accession>
<evidence type="ECO:0000259" key="1">
    <source>
        <dbReference type="PROSITE" id="PS51750"/>
    </source>
</evidence>
<comment type="caution">
    <text evidence="2">The sequence shown here is derived from an EMBL/GenBank/DDBJ whole genome shotgun (WGS) entry which is preliminary data.</text>
</comment>
<name>A0A8J3FZA0_9PSEU</name>
<dbReference type="Pfam" id="PF02498">
    <property type="entry name" value="Bro-N"/>
    <property type="match status" value="1"/>
</dbReference>
<dbReference type="SMART" id="SM01040">
    <property type="entry name" value="Bro-N"/>
    <property type="match status" value="1"/>
</dbReference>
<reference evidence="2" key="2">
    <citation type="submission" date="2020-09" db="EMBL/GenBank/DDBJ databases">
        <authorList>
            <person name="Sun Q."/>
            <person name="Zhou Y."/>
        </authorList>
    </citation>
    <scope>NUCLEOTIDE SEQUENCE</scope>
    <source>
        <strain evidence="2">CGMCC 4.5737</strain>
    </source>
</reference>
<dbReference type="Pfam" id="PF03374">
    <property type="entry name" value="ANT"/>
    <property type="match status" value="1"/>
</dbReference>
<dbReference type="InterPro" id="IPR005039">
    <property type="entry name" value="Ant_C"/>
</dbReference>
<dbReference type="InterPro" id="IPR003497">
    <property type="entry name" value="BRO_N_domain"/>
</dbReference>
<protein>
    <submittedName>
        <fullName evidence="2">Antirepressor</fullName>
    </submittedName>
</protein>
<dbReference type="RefSeq" id="WP_189061448.1">
    <property type="nucleotide sequence ID" value="NZ_BMMK01000041.1"/>
</dbReference>
<dbReference type="PANTHER" id="PTHR36180">
    <property type="entry name" value="DNA-BINDING PROTEIN-RELATED-RELATED"/>
    <property type="match status" value="1"/>
</dbReference>
<evidence type="ECO:0000313" key="3">
    <source>
        <dbReference type="Proteomes" id="UP000637578"/>
    </source>
</evidence>
<feature type="domain" description="Bro-N" evidence="1">
    <location>
        <begin position="1"/>
        <end position="105"/>
    </location>
</feature>
<dbReference type="GO" id="GO:0003677">
    <property type="term" value="F:DNA binding"/>
    <property type="evidence" value="ECO:0007669"/>
    <property type="project" value="InterPro"/>
</dbReference>
<dbReference type="PROSITE" id="PS51750">
    <property type="entry name" value="BRO_N"/>
    <property type="match status" value="1"/>
</dbReference>
<dbReference type="PANTHER" id="PTHR36180:SF2">
    <property type="entry name" value="BRO FAMILY PROTEIN"/>
    <property type="match status" value="1"/>
</dbReference>
<dbReference type="AlphaFoldDB" id="A0A8J3FZA0"/>
<organism evidence="2 3">
    <name type="scientific">Longimycelium tulufanense</name>
    <dbReference type="NCBI Taxonomy" id="907463"/>
    <lineage>
        <taxon>Bacteria</taxon>
        <taxon>Bacillati</taxon>
        <taxon>Actinomycetota</taxon>
        <taxon>Actinomycetes</taxon>
        <taxon>Pseudonocardiales</taxon>
        <taxon>Pseudonocardiaceae</taxon>
        <taxon>Longimycelium</taxon>
    </lineage>
</organism>
<keyword evidence="3" id="KW-1185">Reference proteome</keyword>
<sequence length="255" mass="28035">MNDTQTFQFGGTEVRAVLRDGEPWFVGRDICWALGITNPSDALAKQVPAEWKGVETVYTPGGPQRLSVVNESGAYRLIMRSNKPQAVTFQNWLAGDVLPQLRRTGRYDVAEAAVERGVELPALLKQTTQALEQMIALNREQAAKITADAPKVEAFDAAMSAAGCHPLNAAAKVLGHGPNRFTARLRELGVLMYVTNELGGRCNVPQQRHIDAGRFVLKTYPTWDAHGRRFTAYTTYVTPKGLEWLRSVLGALATL</sequence>
<gene>
    <name evidence="2" type="ORF">GCM10012275_56230</name>
</gene>
<reference evidence="2" key="1">
    <citation type="journal article" date="2014" name="Int. J. Syst. Evol. Microbiol.">
        <title>Complete genome sequence of Corynebacterium casei LMG S-19264T (=DSM 44701T), isolated from a smear-ripened cheese.</title>
        <authorList>
            <consortium name="US DOE Joint Genome Institute (JGI-PGF)"/>
            <person name="Walter F."/>
            <person name="Albersmeier A."/>
            <person name="Kalinowski J."/>
            <person name="Ruckert C."/>
        </authorList>
    </citation>
    <scope>NUCLEOTIDE SEQUENCE</scope>
    <source>
        <strain evidence="2">CGMCC 4.5737</strain>
    </source>
</reference>
<dbReference type="EMBL" id="BMMK01000041">
    <property type="protein sequence ID" value="GGM78349.1"/>
    <property type="molecule type" value="Genomic_DNA"/>
</dbReference>